<dbReference type="AlphaFoldDB" id="A0A397IL16"/>
<evidence type="ECO:0000256" key="1">
    <source>
        <dbReference type="SAM" id="MobiDB-lite"/>
    </source>
</evidence>
<sequence length="90" mass="10388">MSKLIFGEISIQNEEEKDNVEEELPNQNAVDDLYEAIMDAVHLKIKSRDKKRKIEDLEEGDNDSKDDSPGDENEMKCTVCNIFIKDIKEI</sequence>
<proteinExistence type="predicted"/>
<evidence type="ECO:0000313" key="3">
    <source>
        <dbReference type="Proteomes" id="UP000266861"/>
    </source>
</evidence>
<organism evidence="2 3">
    <name type="scientific">Diversispora epigaea</name>
    <dbReference type="NCBI Taxonomy" id="1348612"/>
    <lineage>
        <taxon>Eukaryota</taxon>
        <taxon>Fungi</taxon>
        <taxon>Fungi incertae sedis</taxon>
        <taxon>Mucoromycota</taxon>
        <taxon>Glomeromycotina</taxon>
        <taxon>Glomeromycetes</taxon>
        <taxon>Diversisporales</taxon>
        <taxon>Diversisporaceae</taxon>
        <taxon>Diversispora</taxon>
    </lineage>
</organism>
<evidence type="ECO:0000313" key="2">
    <source>
        <dbReference type="EMBL" id="RHZ76621.1"/>
    </source>
</evidence>
<feature type="region of interest" description="Disordered" evidence="1">
    <location>
        <begin position="52"/>
        <end position="74"/>
    </location>
</feature>
<reference evidence="2 3" key="1">
    <citation type="submission" date="2018-08" db="EMBL/GenBank/DDBJ databases">
        <title>Genome and evolution of the arbuscular mycorrhizal fungus Diversispora epigaea (formerly Glomus versiforme) and its bacterial endosymbionts.</title>
        <authorList>
            <person name="Sun X."/>
            <person name="Fei Z."/>
            <person name="Harrison M."/>
        </authorList>
    </citation>
    <scope>NUCLEOTIDE SEQUENCE [LARGE SCALE GENOMIC DNA]</scope>
    <source>
        <strain evidence="2 3">IT104</strain>
    </source>
</reference>
<dbReference type="Proteomes" id="UP000266861">
    <property type="component" value="Unassembled WGS sequence"/>
</dbReference>
<protein>
    <submittedName>
        <fullName evidence="2">Uncharacterized protein</fullName>
    </submittedName>
</protein>
<keyword evidence="3" id="KW-1185">Reference proteome</keyword>
<name>A0A397IL16_9GLOM</name>
<gene>
    <name evidence="2" type="ORF">Glove_195g3</name>
</gene>
<dbReference type="EMBL" id="PQFF01000183">
    <property type="protein sequence ID" value="RHZ76621.1"/>
    <property type="molecule type" value="Genomic_DNA"/>
</dbReference>
<accession>A0A397IL16</accession>
<comment type="caution">
    <text evidence="2">The sequence shown here is derived from an EMBL/GenBank/DDBJ whole genome shotgun (WGS) entry which is preliminary data.</text>
</comment>